<reference evidence="2" key="1">
    <citation type="submission" date="2020-09" db="EMBL/GenBank/DDBJ databases">
        <authorList>
            <person name="Kikuchi T."/>
        </authorList>
    </citation>
    <scope>NUCLEOTIDE SEQUENCE</scope>
    <source>
        <strain evidence="2">Ka4C1</strain>
    </source>
</reference>
<dbReference type="EMBL" id="CAJFCV020000005">
    <property type="protein sequence ID" value="CAG9125945.1"/>
    <property type="molecule type" value="Genomic_DNA"/>
</dbReference>
<feature type="region of interest" description="Disordered" evidence="1">
    <location>
        <begin position="136"/>
        <end position="176"/>
    </location>
</feature>
<organism evidence="2 3">
    <name type="scientific">Bursaphelenchus xylophilus</name>
    <name type="common">Pinewood nematode worm</name>
    <name type="synonym">Aphelenchoides xylophilus</name>
    <dbReference type="NCBI Taxonomy" id="6326"/>
    <lineage>
        <taxon>Eukaryota</taxon>
        <taxon>Metazoa</taxon>
        <taxon>Ecdysozoa</taxon>
        <taxon>Nematoda</taxon>
        <taxon>Chromadorea</taxon>
        <taxon>Rhabditida</taxon>
        <taxon>Tylenchina</taxon>
        <taxon>Tylenchomorpha</taxon>
        <taxon>Aphelenchoidea</taxon>
        <taxon>Aphelenchoididae</taxon>
        <taxon>Bursaphelenchus</taxon>
    </lineage>
</organism>
<keyword evidence="3" id="KW-1185">Reference proteome</keyword>
<comment type="caution">
    <text evidence="2">The sequence shown here is derived from an EMBL/GenBank/DDBJ whole genome shotgun (WGS) entry which is preliminary data.</text>
</comment>
<dbReference type="Proteomes" id="UP000659654">
    <property type="component" value="Unassembled WGS sequence"/>
</dbReference>
<evidence type="ECO:0000256" key="1">
    <source>
        <dbReference type="SAM" id="MobiDB-lite"/>
    </source>
</evidence>
<feature type="compositionally biased region" description="Pro residues" evidence="1">
    <location>
        <begin position="18"/>
        <end position="29"/>
    </location>
</feature>
<feature type="compositionally biased region" description="Polar residues" evidence="1">
    <location>
        <begin position="156"/>
        <end position="176"/>
    </location>
</feature>
<accession>A0A7I8X7M3</accession>
<feature type="compositionally biased region" description="Basic and acidic residues" evidence="1">
    <location>
        <begin position="146"/>
        <end position="155"/>
    </location>
</feature>
<dbReference type="AlphaFoldDB" id="A0A7I8X7M3"/>
<protein>
    <submittedName>
        <fullName evidence="2">(pine wood nematode) hypothetical protein</fullName>
    </submittedName>
</protein>
<gene>
    <name evidence="2" type="ORF">BXYJ_LOCUS12949</name>
</gene>
<feature type="region of interest" description="Disordered" evidence="1">
    <location>
        <begin position="79"/>
        <end position="99"/>
    </location>
</feature>
<proteinExistence type="predicted"/>
<evidence type="ECO:0000313" key="2">
    <source>
        <dbReference type="EMBL" id="CAD5232858.1"/>
    </source>
</evidence>
<feature type="region of interest" description="Disordered" evidence="1">
    <location>
        <begin position="14"/>
        <end position="62"/>
    </location>
</feature>
<sequence>MGTWLNRVTCTFFRHPQHLPPSPTPPILYPSPSYHPTAPSTHEHPPSSRPHHQQHCTPPQDNNQLTALLANLLANTINNQSPYHRGRRGGRGRHYPRGGIWKRRSEEGHLELLSAKIRKLNTEQKDELIIEGNDHKAHRKQISARDSTRDGDNHMSTDNFTLRSKTSIQPEHNTFE</sequence>
<name>A0A7I8X7M3_BURXY</name>
<evidence type="ECO:0000313" key="3">
    <source>
        <dbReference type="Proteomes" id="UP000659654"/>
    </source>
</evidence>
<feature type="compositionally biased region" description="Basic residues" evidence="1">
    <location>
        <begin position="84"/>
        <end position="99"/>
    </location>
</feature>
<dbReference type="SMR" id="A0A7I8X7M3"/>
<dbReference type="EMBL" id="CAJFDI010000005">
    <property type="protein sequence ID" value="CAD5232858.1"/>
    <property type="molecule type" value="Genomic_DNA"/>
</dbReference>
<dbReference type="Proteomes" id="UP000582659">
    <property type="component" value="Unassembled WGS sequence"/>
</dbReference>